<feature type="transmembrane region" description="Helical" evidence="7">
    <location>
        <begin position="89"/>
        <end position="113"/>
    </location>
</feature>
<dbReference type="Pfam" id="PF00001">
    <property type="entry name" value="7tm_1"/>
    <property type="match status" value="1"/>
</dbReference>
<dbReference type="GO" id="GO:0004930">
    <property type="term" value="F:G protein-coupled receptor activity"/>
    <property type="evidence" value="ECO:0007669"/>
    <property type="project" value="InterPro"/>
</dbReference>
<dbReference type="InterPro" id="IPR017452">
    <property type="entry name" value="GPCR_Rhodpsn_7TM"/>
</dbReference>
<keyword evidence="4 7" id="KW-1133">Transmembrane helix</keyword>
<organism evidence="9 10">
    <name type="scientific">Branchiostoma belcheri</name>
    <name type="common">Amphioxus</name>
    <dbReference type="NCBI Taxonomy" id="7741"/>
    <lineage>
        <taxon>Eukaryota</taxon>
        <taxon>Metazoa</taxon>
        <taxon>Chordata</taxon>
        <taxon>Cephalochordata</taxon>
        <taxon>Leptocardii</taxon>
        <taxon>Amphioxiformes</taxon>
        <taxon>Branchiostomatidae</taxon>
        <taxon>Branchiostoma</taxon>
    </lineage>
</organism>
<dbReference type="AlphaFoldDB" id="A0A6P5AE66"/>
<feature type="transmembrane region" description="Helical" evidence="7">
    <location>
        <begin position="165"/>
        <end position="185"/>
    </location>
</feature>
<keyword evidence="3 7" id="KW-0812">Transmembrane</keyword>
<name>A0A6P5AE66_BRABE</name>
<feature type="region of interest" description="Disordered" evidence="6">
    <location>
        <begin position="376"/>
        <end position="405"/>
    </location>
</feature>
<feature type="compositionally biased region" description="Polar residues" evidence="6">
    <location>
        <begin position="382"/>
        <end position="395"/>
    </location>
</feature>
<feature type="transmembrane region" description="Helical" evidence="7">
    <location>
        <begin position="119"/>
        <end position="144"/>
    </location>
</feature>
<evidence type="ECO:0000256" key="4">
    <source>
        <dbReference type="ARBA" id="ARBA00022989"/>
    </source>
</evidence>
<keyword evidence="2" id="KW-1003">Cell membrane</keyword>
<dbReference type="OrthoDB" id="5970330at2759"/>
<dbReference type="InterPro" id="IPR000276">
    <property type="entry name" value="GPCR_Rhodpsn"/>
</dbReference>
<dbReference type="PROSITE" id="PS50262">
    <property type="entry name" value="G_PROTEIN_RECEP_F1_2"/>
    <property type="match status" value="1"/>
</dbReference>
<dbReference type="CDD" id="cd14972">
    <property type="entry name" value="7tmA_EDG-like"/>
    <property type="match status" value="1"/>
</dbReference>
<dbReference type="KEGG" id="bbel:109483047"/>
<sequence>MNGSTANLTGGNSTVFETFWSCFSWHMENKMEYDLAVAACVHLPKAYTDENKKVGIASAAVGTVALLMNVVVLSGVLKNHHLSKPMYMFVANLAMADCLTGLFSFVLCARLQLELSQPWTTMGLYCIFFLLLVSSAVGVVLLSGDRYLAILHPIFYQTRMSGRHVAVSLGIAWPSCVLVCLSPLMGWNCIDMKSETCFTALPVSYLILFNSILFMAVVIVVFVNVRIFIKLKQRFSRTKPLENPQDNLPAARRREQRVAARQYQQLQAVWKMQVTVVIIAAVFVIFWLPICIGSVEKLVCFAREDCEAEAKPYWGLLVALCNSAINPVIYALRIKKIREAVHRRARRLANAVREKLGWSSNQVVNIQIVGNPQAMDAGSTVAGPSTDSRTDQQWAVSRRLDPRNAPSSRRLDVLFEASASSVKMSAFGSSSSGEDTE</sequence>
<dbReference type="RefSeq" id="XP_019641562.1">
    <property type="nucleotide sequence ID" value="XM_019786003.1"/>
</dbReference>
<evidence type="ECO:0000256" key="5">
    <source>
        <dbReference type="ARBA" id="ARBA00023136"/>
    </source>
</evidence>
<gene>
    <name evidence="10" type="primary">LOC109483047</name>
</gene>
<evidence type="ECO:0000256" key="2">
    <source>
        <dbReference type="ARBA" id="ARBA00022475"/>
    </source>
</evidence>
<accession>A0A6P5AE66</accession>
<protein>
    <submittedName>
        <fullName evidence="10">Adenosine receptor A2b-like</fullName>
    </submittedName>
</protein>
<evidence type="ECO:0000313" key="10">
    <source>
        <dbReference type="RefSeq" id="XP_019641562.1"/>
    </source>
</evidence>
<feature type="transmembrane region" description="Helical" evidence="7">
    <location>
        <begin position="315"/>
        <end position="334"/>
    </location>
</feature>
<keyword evidence="9" id="KW-1185">Reference proteome</keyword>
<dbReference type="Gene3D" id="1.20.1070.10">
    <property type="entry name" value="Rhodopsin 7-helix transmembrane proteins"/>
    <property type="match status" value="1"/>
</dbReference>
<reference evidence="10" key="1">
    <citation type="submission" date="2025-08" db="UniProtKB">
        <authorList>
            <consortium name="RefSeq"/>
        </authorList>
    </citation>
    <scope>IDENTIFICATION</scope>
    <source>
        <tissue evidence="10">Gonad</tissue>
    </source>
</reference>
<dbReference type="GeneID" id="109483047"/>
<dbReference type="PRINTS" id="PR00237">
    <property type="entry name" value="GPCRRHODOPSN"/>
</dbReference>
<evidence type="ECO:0000256" key="6">
    <source>
        <dbReference type="SAM" id="MobiDB-lite"/>
    </source>
</evidence>
<proteinExistence type="predicted"/>
<dbReference type="PANTHER" id="PTHR22750">
    <property type="entry name" value="G-PROTEIN COUPLED RECEPTOR"/>
    <property type="match status" value="1"/>
</dbReference>
<evidence type="ECO:0000259" key="8">
    <source>
        <dbReference type="PROSITE" id="PS50262"/>
    </source>
</evidence>
<keyword evidence="5 7" id="KW-0472">Membrane</keyword>
<dbReference type="GO" id="GO:0005886">
    <property type="term" value="C:plasma membrane"/>
    <property type="evidence" value="ECO:0007669"/>
    <property type="project" value="UniProtKB-SubCell"/>
</dbReference>
<evidence type="ECO:0000313" key="9">
    <source>
        <dbReference type="Proteomes" id="UP000515135"/>
    </source>
</evidence>
<evidence type="ECO:0000256" key="7">
    <source>
        <dbReference type="SAM" id="Phobius"/>
    </source>
</evidence>
<comment type="subcellular location">
    <subcellularLocation>
        <location evidence="1">Cell membrane</location>
        <topology evidence="1">Multi-pass membrane protein</topology>
    </subcellularLocation>
</comment>
<evidence type="ECO:0000256" key="3">
    <source>
        <dbReference type="ARBA" id="ARBA00022692"/>
    </source>
</evidence>
<feature type="transmembrane region" description="Helical" evidence="7">
    <location>
        <begin position="274"/>
        <end position="295"/>
    </location>
</feature>
<feature type="transmembrane region" description="Helical" evidence="7">
    <location>
        <begin position="54"/>
        <end position="77"/>
    </location>
</feature>
<dbReference type="SUPFAM" id="SSF81321">
    <property type="entry name" value="Family A G protein-coupled receptor-like"/>
    <property type="match status" value="1"/>
</dbReference>
<feature type="domain" description="G-protein coupled receptors family 1 profile" evidence="8">
    <location>
        <begin position="68"/>
        <end position="330"/>
    </location>
</feature>
<evidence type="ECO:0000256" key="1">
    <source>
        <dbReference type="ARBA" id="ARBA00004651"/>
    </source>
</evidence>
<dbReference type="Proteomes" id="UP000515135">
    <property type="component" value="Unplaced"/>
</dbReference>
<feature type="transmembrane region" description="Helical" evidence="7">
    <location>
        <begin position="205"/>
        <end position="229"/>
    </location>
</feature>